<sequence length="434" mass="49205">MIVINSILKAYKGNIIFTPEFGKYEIVENGYIVVNDRLVQGVYKTLPEELKDTVVVDYTGKLIVPGFVDLHFHAPQFVNRGLGIDMELLPWLETYTFPEEAKYIDTEYALKAYKKVVHELWKQGTTRAVLFGTIHKEATKILMDLIDKSGLSAYVGKVNMDRNSPEFYIENTEDSINDTEDFLTETINKYDLVKPIITPRFIPTCTGVLMDGLSELASKFNVPVQSHLSENRGEVEWVSKLHPEASSYSEVYNQFRMFGKTPTVMAHCIYLSDEEIKLMARNNVFVAHSPHSNSNLISGIAPIRKLLKAGVPVGLSSDISGGHNASIASVMVQAVQVSKLKWVENPEYSEFEDFLSTPEVFYLATKGGGKFFGNVGSFEKDYEFDALVIDDTELSDLNERSIEERIQRYIYIGDDRQILHRYVAGRKIEEPKFD</sequence>
<evidence type="ECO:0000313" key="7">
    <source>
        <dbReference type="Proteomes" id="UP000036756"/>
    </source>
</evidence>
<dbReference type="GO" id="GO:0008892">
    <property type="term" value="F:guanine deaminase activity"/>
    <property type="evidence" value="ECO:0007669"/>
    <property type="project" value="UniProtKB-EC"/>
</dbReference>
<dbReference type="GO" id="GO:0006147">
    <property type="term" value="P:guanine catabolic process"/>
    <property type="evidence" value="ECO:0007669"/>
    <property type="project" value="UniProtKB-UniPathway"/>
</dbReference>
<dbReference type="EC" id="3.5.4.3" evidence="6"/>
<evidence type="ECO:0000256" key="4">
    <source>
        <dbReference type="ARBA" id="ARBA00022833"/>
    </source>
</evidence>
<dbReference type="SUPFAM" id="SSF51556">
    <property type="entry name" value="Metallo-dependent hydrolases"/>
    <property type="match status" value="1"/>
</dbReference>
<protein>
    <submittedName>
        <fullName evidence="6">Guanine deaminase GuaD</fullName>
        <ecNumber evidence="6">3.5.4.3</ecNumber>
    </submittedName>
</protein>
<dbReference type="InterPro" id="IPR006680">
    <property type="entry name" value="Amidohydro-rel"/>
</dbReference>
<dbReference type="GO" id="GO:0008270">
    <property type="term" value="F:zinc ion binding"/>
    <property type="evidence" value="ECO:0007669"/>
    <property type="project" value="TreeGrafter"/>
</dbReference>
<dbReference type="InterPro" id="IPR011059">
    <property type="entry name" value="Metal-dep_hydrolase_composite"/>
</dbReference>
<dbReference type="PATRIC" id="fig|1121307.3.peg.1709"/>
<proteinExistence type="predicted"/>
<evidence type="ECO:0000256" key="1">
    <source>
        <dbReference type="ARBA" id="ARBA00001947"/>
    </source>
</evidence>
<evidence type="ECO:0000256" key="3">
    <source>
        <dbReference type="ARBA" id="ARBA00022801"/>
    </source>
</evidence>
<name>A0A0J8DCV0_CLOCY</name>
<dbReference type="STRING" id="1121307.CLCY_4c00570"/>
<keyword evidence="4" id="KW-0862">Zinc</keyword>
<dbReference type="Proteomes" id="UP000036756">
    <property type="component" value="Unassembled WGS sequence"/>
</dbReference>
<dbReference type="Gene3D" id="2.30.40.10">
    <property type="entry name" value="Urease, subunit C, domain 1"/>
    <property type="match status" value="1"/>
</dbReference>
<dbReference type="InterPro" id="IPR032466">
    <property type="entry name" value="Metal_Hydrolase"/>
</dbReference>
<dbReference type="EMBL" id="LFVU01000024">
    <property type="protein sequence ID" value="KMT22084.1"/>
    <property type="molecule type" value="Genomic_DNA"/>
</dbReference>
<evidence type="ECO:0000313" key="6">
    <source>
        <dbReference type="EMBL" id="KMT22084.1"/>
    </source>
</evidence>
<reference evidence="6 7" key="1">
    <citation type="submission" date="2015-06" db="EMBL/GenBank/DDBJ databases">
        <title>Draft genome sequence of the purine-degrading Clostridium cylindrosporum HC-1 (DSM 605).</title>
        <authorList>
            <person name="Poehlein A."/>
            <person name="Schiel-Bengelsdorf B."/>
            <person name="Bengelsdorf F."/>
            <person name="Daniel R."/>
            <person name="Duerre P."/>
        </authorList>
    </citation>
    <scope>NUCLEOTIDE SEQUENCE [LARGE SCALE GENOMIC DNA]</scope>
    <source>
        <strain evidence="6 7">DSM 605</strain>
    </source>
</reference>
<comment type="caution">
    <text evidence="6">The sequence shown here is derived from an EMBL/GenBank/DDBJ whole genome shotgun (WGS) entry which is preliminary data.</text>
</comment>
<organism evidence="6 7">
    <name type="scientific">Clostridium cylindrosporum DSM 605</name>
    <dbReference type="NCBI Taxonomy" id="1121307"/>
    <lineage>
        <taxon>Bacteria</taxon>
        <taxon>Bacillati</taxon>
        <taxon>Bacillota</taxon>
        <taxon>Clostridia</taxon>
        <taxon>Eubacteriales</taxon>
        <taxon>Clostridiaceae</taxon>
        <taxon>Clostridium</taxon>
    </lineage>
</organism>
<dbReference type="SUPFAM" id="SSF51338">
    <property type="entry name" value="Composite domain of metallo-dependent hydrolases"/>
    <property type="match status" value="2"/>
</dbReference>
<evidence type="ECO:0000256" key="2">
    <source>
        <dbReference type="ARBA" id="ARBA00022723"/>
    </source>
</evidence>
<keyword evidence="7" id="KW-1185">Reference proteome</keyword>
<comment type="cofactor">
    <cofactor evidence="1">
        <name>Zn(2+)</name>
        <dbReference type="ChEBI" id="CHEBI:29105"/>
    </cofactor>
</comment>
<dbReference type="InterPro" id="IPR051607">
    <property type="entry name" value="Metallo-dep_hydrolases"/>
</dbReference>
<feature type="domain" description="Amidohydrolase-related" evidence="5">
    <location>
        <begin position="63"/>
        <end position="426"/>
    </location>
</feature>
<keyword evidence="3 6" id="KW-0378">Hydrolase</keyword>
<accession>A0A0J8DCV0</accession>
<dbReference type="PANTHER" id="PTHR11271">
    <property type="entry name" value="GUANINE DEAMINASE"/>
    <property type="match status" value="1"/>
</dbReference>
<gene>
    <name evidence="6" type="primary">guaD</name>
    <name evidence="6" type="ORF">CLCY_4c00570</name>
</gene>
<evidence type="ECO:0000259" key="5">
    <source>
        <dbReference type="Pfam" id="PF01979"/>
    </source>
</evidence>
<dbReference type="Gene3D" id="3.20.20.140">
    <property type="entry name" value="Metal-dependent hydrolases"/>
    <property type="match status" value="1"/>
</dbReference>
<dbReference type="Pfam" id="PF01979">
    <property type="entry name" value="Amidohydro_1"/>
    <property type="match status" value="1"/>
</dbReference>
<dbReference type="RefSeq" id="WP_242844943.1">
    <property type="nucleotide sequence ID" value="NZ_LFVU01000024.1"/>
</dbReference>
<dbReference type="UniPathway" id="UPA00603">
    <property type="reaction ID" value="UER00660"/>
</dbReference>
<keyword evidence="2" id="KW-0479">Metal-binding</keyword>
<dbReference type="GO" id="GO:0005829">
    <property type="term" value="C:cytosol"/>
    <property type="evidence" value="ECO:0007669"/>
    <property type="project" value="TreeGrafter"/>
</dbReference>
<dbReference type="AlphaFoldDB" id="A0A0J8DCV0"/>
<dbReference type="PANTHER" id="PTHR11271:SF6">
    <property type="entry name" value="GUANINE DEAMINASE"/>
    <property type="match status" value="1"/>
</dbReference>